<evidence type="ECO:0000256" key="4">
    <source>
        <dbReference type="ARBA" id="ARBA00023136"/>
    </source>
</evidence>
<feature type="transmembrane region" description="Helical" evidence="5">
    <location>
        <begin position="61"/>
        <end position="82"/>
    </location>
</feature>
<comment type="subcellular location">
    <subcellularLocation>
        <location evidence="1">Endomembrane system</location>
        <topology evidence="1">Multi-pass membrane protein</topology>
    </subcellularLocation>
</comment>
<keyword evidence="2 5" id="KW-0812">Transmembrane</keyword>
<evidence type="ECO:0000313" key="8">
    <source>
        <dbReference type="Proteomes" id="UP001385951"/>
    </source>
</evidence>
<dbReference type="InterPro" id="IPR052053">
    <property type="entry name" value="IM_YidH-like"/>
</dbReference>
<name>A0AAW0G423_9APHY</name>
<evidence type="ECO:0000256" key="1">
    <source>
        <dbReference type="ARBA" id="ARBA00004127"/>
    </source>
</evidence>
<protein>
    <recommendedName>
        <fullName evidence="6">DUF202 domain-containing protein</fullName>
    </recommendedName>
</protein>
<gene>
    <name evidence="7" type="ORF">QCA50_010487</name>
</gene>
<accession>A0AAW0G423</accession>
<dbReference type="Proteomes" id="UP001385951">
    <property type="component" value="Unassembled WGS sequence"/>
</dbReference>
<dbReference type="PANTHER" id="PTHR34187:SF3">
    <property type="entry name" value="DUF DOMAIN PROTEIN (AFU_ORTHOLOGUE AFUA_6G11150)"/>
    <property type="match status" value="1"/>
</dbReference>
<sequence>MPLLLKVHGSNVRDFVMLERNLLTHLRFAIALTLFAASMLLNARLPSPDSSGRTSESDSNIPLAALQASAAVVTISIGLWEYHRSFKDMCEMKAFLTATKPHLVVMSVISLGVFATCVVLLAGIGQA</sequence>
<feature type="transmembrane region" description="Helical" evidence="5">
    <location>
        <begin position="21"/>
        <end position="41"/>
    </location>
</feature>
<dbReference type="EMBL" id="JASBNA010000017">
    <property type="protein sequence ID" value="KAK7686267.1"/>
    <property type="molecule type" value="Genomic_DNA"/>
</dbReference>
<evidence type="ECO:0000256" key="5">
    <source>
        <dbReference type="SAM" id="Phobius"/>
    </source>
</evidence>
<reference evidence="7 8" key="1">
    <citation type="submission" date="2022-09" db="EMBL/GenBank/DDBJ databases">
        <authorList>
            <person name="Palmer J.M."/>
        </authorList>
    </citation>
    <scope>NUCLEOTIDE SEQUENCE [LARGE SCALE GENOMIC DNA]</scope>
    <source>
        <strain evidence="7 8">DSM 7382</strain>
    </source>
</reference>
<comment type="caution">
    <text evidence="7">The sequence shown here is derived from an EMBL/GenBank/DDBJ whole genome shotgun (WGS) entry which is preliminary data.</text>
</comment>
<evidence type="ECO:0000256" key="3">
    <source>
        <dbReference type="ARBA" id="ARBA00022989"/>
    </source>
</evidence>
<dbReference type="InterPro" id="IPR003807">
    <property type="entry name" value="DUF202"/>
</dbReference>
<dbReference type="GO" id="GO:0012505">
    <property type="term" value="C:endomembrane system"/>
    <property type="evidence" value="ECO:0007669"/>
    <property type="project" value="UniProtKB-SubCell"/>
</dbReference>
<organism evidence="7 8">
    <name type="scientific">Cerrena zonata</name>
    <dbReference type="NCBI Taxonomy" id="2478898"/>
    <lineage>
        <taxon>Eukaryota</taxon>
        <taxon>Fungi</taxon>
        <taxon>Dikarya</taxon>
        <taxon>Basidiomycota</taxon>
        <taxon>Agaricomycotina</taxon>
        <taxon>Agaricomycetes</taxon>
        <taxon>Polyporales</taxon>
        <taxon>Cerrenaceae</taxon>
        <taxon>Cerrena</taxon>
    </lineage>
</organism>
<feature type="transmembrane region" description="Helical" evidence="5">
    <location>
        <begin position="103"/>
        <end position="124"/>
    </location>
</feature>
<evidence type="ECO:0000256" key="2">
    <source>
        <dbReference type="ARBA" id="ARBA00022692"/>
    </source>
</evidence>
<proteinExistence type="predicted"/>
<dbReference type="PANTHER" id="PTHR34187">
    <property type="entry name" value="FGR18P"/>
    <property type="match status" value="1"/>
</dbReference>
<keyword evidence="3 5" id="KW-1133">Transmembrane helix</keyword>
<evidence type="ECO:0000313" key="7">
    <source>
        <dbReference type="EMBL" id="KAK7686267.1"/>
    </source>
</evidence>
<keyword evidence="8" id="KW-1185">Reference proteome</keyword>
<dbReference type="AlphaFoldDB" id="A0AAW0G423"/>
<dbReference type="Pfam" id="PF02656">
    <property type="entry name" value="DUF202"/>
    <property type="match status" value="1"/>
</dbReference>
<feature type="domain" description="DUF202" evidence="6">
    <location>
        <begin position="18"/>
        <end position="86"/>
    </location>
</feature>
<evidence type="ECO:0000259" key="6">
    <source>
        <dbReference type="Pfam" id="PF02656"/>
    </source>
</evidence>
<keyword evidence="4 5" id="KW-0472">Membrane</keyword>